<dbReference type="OrthoDB" id="7491at10239"/>
<accession>A0A162GUH3</accession>
<dbReference type="KEGG" id="vg:27429899"/>
<protein>
    <submittedName>
        <fullName evidence="2">39K</fullName>
    </submittedName>
</protein>
<keyword evidence="3" id="KW-1185">Reference proteome</keyword>
<evidence type="ECO:0000313" key="2">
    <source>
        <dbReference type="EMBL" id="AKR17343.2"/>
    </source>
</evidence>
<evidence type="ECO:0000256" key="1">
    <source>
        <dbReference type="SAM" id="MobiDB-lite"/>
    </source>
</evidence>
<reference evidence="2" key="1">
    <citation type="submission" date="2017-04" db="EMBL/GenBank/DDBJ databases">
        <title>Complete genome sequence of Urbanus proteus nucleopolyhedrovirus (UrprNPV).</title>
        <authorList>
            <person name="Santos E.R."/>
            <person name="Melo F.L."/>
            <person name="Sosa-Gomez D.R."/>
            <person name="Ribeiro B.M."/>
            <person name="Ardisson-Araujo D.M.P."/>
        </authorList>
    </citation>
    <scope>NUCLEOTIDE SEQUENCE [LARGE SCALE GENOMIC DNA]</scope>
    <source>
        <strain evidence="2">Southern Brazil</strain>
    </source>
</reference>
<gene>
    <name evidence="2" type="primary">39k</name>
</gene>
<dbReference type="Proteomes" id="UP000201861">
    <property type="component" value="Segment"/>
</dbReference>
<dbReference type="Pfam" id="PF05311">
    <property type="entry name" value="Baculo_PP31"/>
    <property type="match status" value="1"/>
</dbReference>
<name>A0A162GUH3_9ABAC</name>
<feature type="compositionally biased region" description="Basic and acidic residues" evidence="1">
    <location>
        <begin position="245"/>
        <end position="257"/>
    </location>
</feature>
<proteinExistence type="predicted"/>
<evidence type="ECO:0000313" key="3">
    <source>
        <dbReference type="Proteomes" id="UP000201861"/>
    </source>
</evidence>
<organism evidence="2 3">
    <name type="scientific">Urbanus proteus nucleopolyhedrovirus</name>
    <dbReference type="NCBI Taxonomy" id="1675866"/>
    <lineage>
        <taxon>Viruses</taxon>
        <taxon>Viruses incertae sedis</taxon>
        <taxon>Naldaviricetes</taxon>
        <taxon>Lefavirales</taxon>
        <taxon>Baculoviridae</taxon>
        <taxon>Alphabaculovirus</taxon>
        <taxon>Alphabaculovirus urprotei</taxon>
    </lineage>
</organism>
<sequence length="266" mass="31156">MFNKTKMDQLKHIINVFEKKKIYYSINVSPMLTDDKKISKKRKKIITNNKYILFNSWYTKHKHNTWPNSHSMWNLMKDNPSSRNFVGLFDFMERLCKSVETVTNNFDEKIVVDSKSIIDKNVVSASKKRSFSNALNQDDINKNNELRAKLYNEFYRVLSETYESATSTAPGTSFLYEYKITNASSKDFEKLSKLTVQNGIRTFKHTLETMNVDNAVVNVNNVKAKKRKLTSNNHVHPNIRKKQKLFAEKSEEMKSDYNEEDSVMSE</sequence>
<dbReference type="GeneID" id="27429899"/>
<dbReference type="InterPro" id="IPR007975">
    <property type="entry name" value="Baculo_pp39"/>
</dbReference>
<dbReference type="RefSeq" id="YP_009250011.2">
    <property type="nucleotide sequence ID" value="NC_029997.2"/>
</dbReference>
<dbReference type="EMBL" id="KR011717">
    <property type="protein sequence ID" value="AKR17343.2"/>
    <property type="molecule type" value="Genomic_DNA"/>
</dbReference>
<feature type="region of interest" description="Disordered" evidence="1">
    <location>
        <begin position="244"/>
        <end position="266"/>
    </location>
</feature>